<reference evidence="2" key="1">
    <citation type="submission" date="2021-01" db="EMBL/GenBank/DDBJ databases">
        <title>Caligus Genome Assembly.</title>
        <authorList>
            <person name="Gallardo-Escarate C."/>
        </authorList>
    </citation>
    <scope>NUCLEOTIDE SEQUENCE [LARGE SCALE GENOMIC DNA]</scope>
</reference>
<keyword evidence="2" id="KW-1185">Reference proteome</keyword>
<sequence>MAYLEENNLLPEQNLGFRRGRSTTTALINAISKWYDLIKDFGSVAMAAFDFFDDFDTLSSEVIFIVVTAVMANGISENLMQYADDSAIWVDNLNELTLSAQALADVSADMGLILN</sequence>
<accession>A0A7T8H0D8</accession>
<evidence type="ECO:0000313" key="1">
    <source>
        <dbReference type="EMBL" id="QQP40740.1"/>
    </source>
</evidence>
<gene>
    <name evidence="1" type="ORF">FKW44_014889</name>
</gene>
<evidence type="ECO:0000313" key="2">
    <source>
        <dbReference type="Proteomes" id="UP000595437"/>
    </source>
</evidence>
<organism evidence="1 2">
    <name type="scientific">Caligus rogercresseyi</name>
    <name type="common">Sea louse</name>
    <dbReference type="NCBI Taxonomy" id="217165"/>
    <lineage>
        <taxon>Eukaryota</taxon>
        <taxon>Metazoa</taxon>
        <taxon>Ecdysozoa</taxon>
        <taxon>Arthropoda</taxon>
        <taxon>Crustacea</taxon>
        <taxon>Multicrustacea</taxon>
        <taxon>Hexanauplia</taxon>
        <taxon>Copepoda</taxon>
        <taxon>Siphonostomatoida</taxon>
        <taxon>Caligidae</taxon>
        <taxon>Caligus</taxon>
    </lineage>
</organism>
<name>A0A7T8H0D8_CALRO</name>
<dbReference type="EMBL" id="CP045899">
    <property type="protein sequence ID" value="QQP40740.1"/>
    <property type="molecule type" value="Genomic_DNA"/>
</dbReference>
<dbReference type="Proteomes" id="UP000595437">
    <property type="component" value="Chromosome 10"/>
</dbReference>
<protein>
    <recommendedName>
        <fullName evidence="3">Reverse transcriptase domain-containing protein</fullName>
    </recommendedName>
</protein>
<evidence type="ECO:0008006" key="3">
    <source>
        <dbReference type="Google" id="ProtNLM"/>
    </source>
</evidence>
<dbReference type="AlphaFoldDB" id="A0A7T8H0D8"/>
<proteinExistence type="predicted"/>